<name>A0A0U3B578_9ALTE</name>
<protein>
    <submittedName>
        <fullName evidence="1">Uncharacterized protein</fullName>
    </submittedName>
</protein>
<dbReference type="KEGG" id="lal:AT746_10910"/>
<sequence length="119" mass="13643">MVKKSDWKTKPIPDEREDLGYTNFFWDADAEKIMSGHKPTDMDDKWFIYSENGWVYFVRSWTGHHIFGIQLSGSPAGGARVVGSWVNSNAEQYRSQSKEADIQLITNLIKSRFDVDGHA</sequence>
<dbReference type="STRING" id="1526571.AT746_10910"/>
<dbReference type="RefSeq" id="WP_062480231.1">
    <property type="nucleotide sequence ID" value="NZ_CP013650.1"/>
</dbReference>
<accession>A0A0U3B578</accession>
<organism evidence="1 2">
    <name type="scientific">Lacimicrobium alkaliphilum</name>
    <dbReference type="NCBI Taxonomy" id="1526571"/>
    <lineage>
        <taxon>Bacteria</taxon>
        <taxon>Pseudomonadati</taxon>
        <taxon>Pseudomonadota</taxon>
        <taxon>Gammaproteobacteria</taxon>
        <taxon>Alteromonadales</taxon>
        <taxon>Alteromonadaceae</taxon>
        <taxon>Lacimicrobium</taxon>
    </lineage>
</organism>
<reference evidence="1 2" key="1">
    <citation type="submission" date="2015-12" db="EMBL/GenBank/DDBJ databases">
        <title>Complete genome of Lacimicrobium alkaliphilum KCTC 32984.</title>
        <authorList>
            <person name="Kim S.-G."/>
            <person name="Lee Y.-J."/>
        </authorList>
    </citation>
    <scope>NUCLEOTIDE SEQUENCE [LARGE SCALE GENOMIC DNA]</scope>
    <source>
        <strain evidence="1 2">YelD216</strain>
    </source>
</reference>
<dbReference type="OrthoDB" id="487531at2"/>
<evidence type="ECO:0000313" key="1">
    <source>
        <dbReference type="EMBL" id="ALS98729.1"/>
    </source>
</evidence>
<dbReference type="Proteomes" id="UP000068447">
    <property type="component" value="Chromosome"/>
</dbReference>
<evidence type="ECO:0000313" key="2">
    <source>
        <dbReference type="Proteomes" id="UP000068447"/>
    </source>
</evidence>
<proteinExistence type="predicted"/>
<dbReference type="AlphaFoldDB" id="A0A0U3B578"/>
<gene>
    <name evidence="1" type="ORF">AT746_10910</name>
</gene>
<keyword evidence="2" id="KW-1185">Reference proteome</keyword>
<dbReference type="EMBL" id="CP013650">
    <property type="protein sequence ID" value="ALS98729.1"/>
    <property type="molecule type" value="Genomic_DNA"/>
</dbReference>